<dbReference type="Proteomes" id="UP000255234">
    <property type="component" value="Unassembled WGS sequence"/>
</dbReference>
<evidence type="ECO:0000313" key="1">
    <source>
        <dbReference type="EMBL" id="STY71215.1"/>
    </source>
</evidence>
<reference evidence="1 2" key="1">
    <citation type="submission" date="2018-06" db="EMBL/GenBank/DDBJ databases">
        <authorList>
            <consortium name="Pathogen Informatics"/>
            <person name="Doyle S."/>
        </authorList>
    </citation>
    <scope>NUCLEOTIDE SEQUENCE [LARGE SCALE GENOMIC DNA]</scope>
    <source>
        <strain evidence="1 2">NCTC10571</strain>
    </source>
</reference>
<dbReference type="AlphaFoldDB" id="A0A378NTS5"/>
<sequence>MSNKEIFLKSFADLLYSYNKLIKHSAFSDTFIEEKKEQYNNYYYKYLNDYEKIYEKIEKDNLEKYNIKIKDIKKIIYDLKLEKELRIIKDKHNKPIAIVYNFSFYNYNMTIKNDNLYINRKRYNVISLNFSKRKMYSFKRNSFLMCSKEKIDQKKSLKKLYKLIYLILDMYNHRTFDIKSKDYNSLEIRAIKFNKFIKFYTEYFYNVLFSIKKDLIFNTFNNHKLFKIEKEDAPSDDKQHYVIVYKNQLKLIHFSLYKNQLYCDNCSLYNKNRKGDYRLYAREFLRDYVTMGL</sequence>
<dbReference type="RefSeq" id="WP_115151581.1">
    <property type="nucleotide sequence ID" value="NZ_UGPP01000001.1"/>
</dbReference>
<proteinExistence type="predicted"/>
<gene>
    <name evidence="1" type="ORF">NCTC10571_01371</name>
</gene>
<dbReference type="EMBL" id="UGPP01000001">
    <property type="protein sequence ID" value="STY71215.1"/>
    <property type="molecule type" value="Genomic_DNA"/>
</dbReference>
<name>A0A378NTS5_9FIRM</name>
<evidence type="ECO:0000313" key="2">
    <source>
        <dbReference type="Proteomes" id="UP000255234"/>
    </source>
</evidence>
<organism evidence="1 2">
    <name type="scientific">Megamonas hypermegale</name>
    <dbReference type="NCBI Taxonomy" id="158847"/>
    <lineage>
        <taxon>Bacteria</taxon>
        <taxon>Bacillati</taxon>
        <taxon>Bacillota</taxon>
        <taxon>Negativicutes</taxon>
        <taxon>Selenomonadales</taxon>
        <taxon>Selenomonadaceae</taxon>
        <taxon>Megamonas</taxon>
    </lineage>
</organism>
<protein>
    <submittedName>
        <fullName evidence="1">Uncharacterized protein</fullName>
    </submittedName>
</protein>
<accession>A0A378NTS5</accession>